<dbReference type="PANTHER" id="PTHR43298">
    <property type="entry name" value="MULTIDRUG RESISTANCE PROTEIN NORM-RELATED"/>
    <property type="match status" value="1"/>
</dbReference>
<evidence type="ECO:0000313" key="12">
    <source>
        <dbReference type="Proteomes" id="UP001589688"/>
    </source>
</evidence>
<feature type="transmembrane region" description="Helical" evidence="10">
    <location>
        <begin position="423"/>
        <end position="444"/>
    </location>
</feature>
<feature type="transmembrane region" description="Helical" evidence="10">
    <location>
        <begin position="395"/>
        <end position="417"/>
    </location>
</feature>
<evidence type="ECO:0000256" key="8">
    <source>
        <dbReference type="ARBA" id="ARBA00023136"/>
    </source>
</evidence>
<feature type="transmembrane region" description="Helical" evidence="10">
    <location>
        <begin position="137"/>
        <end position="155"/>
    </location>
</feature>
<keyword evidence="3" id="KW-0050">Antiport</keyword>
<feature type="transmembrane region" description="Helical" evidence="10">
    <location>
        <begin position="167"/>
        <end position="187"/>
    </location>
</feature>
<dbReference type="EMBL" id="JBHLZF010000002">
    <property type="protein sequence ID" value="MFB9897672.1"/>
    <property type="molecule type" value="Genomic_DNA"/>
</dbReference>
<accession>A0ABV5ZJY7</accession>
<evidence type="ECO:0000256" key="9">
    <source>
        <dbReference type="ARBA" id="ARBA00031636"/>
    </source>
</evidence>
<dbReference type="Proteomes" id="UP001589688">
    <property type="component" value="Unassembled WGS sequence"/>
</dbReference>
<sequence>MTGQASLQAHRVLRAQYRPIVMLGIPIVIGQVGTVVLSFADTMMIGHHSTPELAAAAFVGNMFALGILVALGFSYGMTPIVGNHYGRGETAHIGAVVKNGLLANTLLAVLLVAAYAVLYLFLDRLGQPPALIPHMRPYFLVNLASLPFVCWFNVFKQTADGTTDTRTPMWILLGGNLLNIVGNWALIYGHLGCPELGLLGAGLSTLLARIMMTAAIAGVFFGSRRYRPLRRAFAQSRCSRPVFGRLQRMGWPLGLQMGMETGAWTLCSIIVGWIGASSLAAHQVMLSVSQLFYQVYYAIGAAVAIRISLFHGQRNFDHIAPTAWAGFHLILLVAVLVSVPVWLLRHQMGWLFTDSAEVAHIVTLTIVPLVVYQLSDGLQCTFANALRGLSDVKPMMLVAFVAYFVVSIPLSYLFGITMHGGLVGVWSAFPFGLSVAGGLYYLFFRRRLHAVRGS</sequence>
<evidence type="ECO:0000256" key="1">
    <source>
        <dbReference type="ARBA" id="ARBA00004651"/>
    </source>
</evidence>
<keyword evidence="5 10" id="KW-0812">Transmembrane</keyword>
<protein>
    <recommendedName>
        <fullName evidence="9">Multidrug-efflux transporter</fullName>
    </recommendedName>
</protein>
<evidence type="ECO:0000313" key="11">
    <source>
        <dbReference type="EMBL" id="MFB9897672.1"/>
    </source>
</evidence>
<feature type="transmembrane region" description="Helical" evidence="10">
    <location>
        <begin position="291"/>
        <end position="310"/>
    </location>
</feature>
<keyword evidence="12" id="KW-1185">Reference proteome</keyword>
<keyword evidence="8 10" id="KW-0472">Membrane</keyword>
<comment type="subcellular location">
    <subcellularLocation>
        <location evidence="1">Cell membrane</location>
        <topology evidence="1">Multi-pass membrane protein</topology>
    </subcellularLocation>
</comment>
<organism evidence="11 12">
    <name type="scientific">Hallella seregens ATCC 51272</name>
    <dbReference type="NCBI Taxonomy" id="1336250"/>
    <lineage>
        <taxon>Bacteria</taxon>
        <taxon>Pseudomonadati</taxon>
        <taxon>Bacteroidota</taxon>
        <taxon>Bacteroidia</taxon>
        <taxon>Bacteroidales</taxon>
        <taxon>Prevotellaceae</taxon>
        <taxon>Hallella</taxon>
    </lineage>
</organism>
<comment type="caution">
    <text evidence="11">The sequence shown here is derived from an EMBL/GenBank/DDBJ whole genome shotgun (WGS) entry which is preliminary data.</text>
</comment>
<evidence type="ECO:0000256" key="2">
    <source>
        <dbReference type="ARBA" id="ARBA00022448"/>
    </source>
</evidence>
<evidence type="ECO:0000256" key="3">
    <source>
        <dbReference type="ARBA" id="ARBA00022449"/>
    </source>
</evidence>
<dbReference type="InterPro" id="IPR048279">
    <property type="entry name" value="MdtK-like"/>
</dbReference>
<feature type="transmembrane region" description="Helical" evidence="10">
    <location>
        <begin position="263"/>
        <end position="285"/>
    </location>
</feature>
<reference evidence="11 12" key="1">
    <citation type="submission" date="2024-09" db="EMBL/GenBank/DDBJ databases">
        <authorList>
            <person name="Sun Q."/>
            <person name="Mori K."/>
        </authorList>
    </citation>
    <scope>NUCLEOTIDE SEQUENCE [LARGE SCALE GENOMIC DNA]</scope>
    <source>
        <strain evidence="11 12">ATCC 51272</strain>
    </source>
</reference>
<evidence type="ECO:0000256" key="7">
    <source>
        <dbReference type="ARBA" id="ARBA00023065"/>
    </source>
</evidence>
<feature type="transmembrane region" description="Helical" evidence="10">
    <location>
        <begin position="322"/>
        <end position="344"/>
    </location>
</feature>
<name>A0ABV5ZJY7_9BACT</name>
<feature type="transmembrane region" description="Helical" evidence="10">
    <location>
        <begin position="199"/>
        <end position="221"/>
    </location>
</feature>
<feature type="transmembrane region" description="Helical" evidence="10">
    <location>
        <begin position="60"/>
        <end position="81"/>
    </location>
</feature>
<dbReference type="InterPro" id="IPR002528">
    <property type="entry name" value="MATE_fam"/>
</dbReference>
<dbReference type="Pfam" id="PF01554">
    <property type="entry name" value="MatE"/>
    <property type="match status" value="2"/>
</dbReference>
<keyword evidence="4" id="KW-1003">Cell membrane</keyword>
<evidence type="ECO:0000256" key="4">
    <source>
        <dbReference type="ARBA" id="ARBA00022475"/>
    </source>
</evidence>
<dbReference type="PANTHER" id="PTHR43298:SF2">
    <property type="entry name" value="FMN_FAD EXPORTER YEEO-RELATED"/>
    <property type="match status" value="1"/>
</dbReference>
<dbReference type="CDD" id="cd13131">
    <property type="entry name" value="MATE_NorM_like"/>
    <property type="match status" value="1"/>
</dbReference>
<feature type="transmembrane region" description="Helical" evidence="10">
    <location>
        <begin position="101"/>
        <end position="122"/>
    </location>
</feature>
<feature type="transmembrane region" description="Helical" evidence="10">
    <location>
        <begin position="356"/>
        <end position="374"/>
    </location>
</feature>
<keyword evidence="2" id="KW-0813">Transport</keyword>
<evidence type="ECO:0000256" key="6">
    <source>
        <dbReference type="ARBA" id="ARBA00022989"/>
    </source>
</evidence>
<feature type="transmembrane region" description="Helical" evidence="10">
    <location>
        <begin position="20"/>
        <end position="40"/>
    </location>
</feature>
<gene>
    <name evidence="11" type="ORF">ACFFK8_07635</name>
</gene>
<dbReference type="PIRSF" id="PIRSF006603">
    <property type="entry name" value="DinF"/>
    <property type="match status" value="1"/>
</dbReference>
<keyword evidence="7" id="KW-0406">Ion transport</keyword>
<keyword evidence="6 10" id="KW-1133">Transmembrane helix</keyword>
<evidence type="ECO:0000256" key="5">
    <source>
        <dbReference type="ARBA" id="ARBA00022692"/>
    </source>
</evidence>
<dbReference type="InterPro" id="IPR050222">
    <property type="entry name" value="MATE_MdtK"/>
</dbReference>
<dbReference type="NCBIfam" id="TIGR00797">
    <property type="entry name" value="matE"/>
    <property type="match status" value="1"/>
</dbReference>
<proteinExistence type="predicted"/>
<evidence type="ECO:0000256" key="10">
    <source>
        <dbReference type="SAM" id="Phobius"/>
    </source>
</evidence>
<dbReference type="RefSeq" id="WP_044249083.1">
    <property type="nucleotide sequence ID" value="NZ_JADU01000031.1"/>
</dbReference>